<evidence type="ECO:0000313" key="9">
    <source>
        <dbReference type="Proteomes" id="UP001374803"/>
    </source>
</evidence>
<dbReference type="Gene3D" id="1.10.1740.10">
    <property type="match status" value="1"/>
</dbReference>
<dbReference type="PANTHER" id="PTHR43133:SF8">
    <property type="entry name" value="RNA POLYMERASE SIGMA FACTOR HI_1459-RELATED"/>
    <property type="match status" value="1"/>
</dbReference>
<dbReference type="SUPFAM" id="SSF88659">
    <property type="entry name" value="Sigma3 and sigma4 domains of RNA polymerase sigma factors"/>
    <property type="match status" value="1"/>
</dbReference>
<dbReference type="InterPro" id="IPR007627">
    <property type="entry name" value="RNA_pol_sigma70_r2"/>
</dbReference>
<dbReference type="Pfam" id="PF08281">
    <property type="entry name" value="Sigma70_r4_2"/>
    <property type="match status" value="1"/>
</dbReference>
<evidence type="ECO:0000256" key="5">
    <source>
        <dbReference type="ARBA" id="ARBA00023163"/>
    </source>
</evidence>
<evidence type="ECO:0000313" key="8">
    <source>
        <dbReference type="EMBL" id="WXB02053.1"/>
    </source>
</evidence>
<gene>
    <name evidence="8" type="ORF">LVJ94_34715</name>
</gene>
<evidence type="ECO:0000259" key="7">
    <source>
        <dbReference type="Pfam" id="PF08281"/>
    </source>
</evidence>
<dbReference type="InterPro" id="IPR036388">
    <property type="entry name" value="WH-like_DNA-bd_sf"/>
</dbReference>
<evidence type="ECO:0000259" key="6">
    <source>
        <dbReference type="Pfam" id="PF04542"/>
    </source>
</evidence>
<dbReference type="EMBL" id="CP089983">
    <property type="protein sequence ID" value="WXB02053.1"/>
    <property type="molecule type" value="Genomic_DNA"/>
</dbReference>
<feature type="domain" description="RNA polymerase sigma-70 region 2" evidence="6">
    <location>
        <begin position="24"/>
        <end position="91"/>
    </location>
</feature>
<keyword evidence="3" id="KW-0731">Sigma factor</keyword>
<keyword evidence="4" id="KW-0238">DNA-binding</keyword>
<keyword evidence="2" id="KW-0805">Transcription regulation</keyword>
<dbReference type="PANTHER" id="PTHR43133">
    <property type="entry name" value="RNA POLYMERASE ECF-TYPE SIGMA FACTO"/>
    <property type="match status" value="1"/>
</dbReference>
<dbReference type="InterPro" id="IPR013325">
    <property type="entry name" value="RNA_pol_sigma_r2"/>
</dbReference>
<protein>
    <submittedName>
        <fullName evidence="8">Sigma-70 family RNA polymerase sigma factor</fullName>
    </submittedName>
</protein>
<evidence type="ECO:0000256" key="1">
    <source>
        <dbReference type="ARBA" id="ARBA00010641"/>
    </source>
</evidence>
<evidence type="ECO:0000256" key="4">
    <source>
        <dbReference type="ARBA" id="ARBA00023125"/>
    </source>
</evidence>
<dbReference type="Gene3D" id="1.10.10.10">
    <property type="entry name" value="Winged helix-like DNA-binding domain superfamily/Winged helix DNA-binding domain"/>
    <property type="match status" value="1"/>
</dbReference>
<name>A0ABZ2KWA1_9BACT</name>
<dbReference type="SUPFAM" id="SSF88946">
    <property type="entry name" value="Sigma2 domain of RNA polymerase sigma factors"/>
    <property type="match status" value="1"/>
</dbReference>
<proteinExistence type="inferred from homology"/>
<dbReference type="Proteomes" id="UP001374803">
    <property type="component" value="Chromosome"/>
</dbReference>
<dbReference type="RefSeq" id="WP_394831678.1">
    <property type="nucleotide sequence ID" value="NZ_CP089929.1"/>
</dbReference>
<keyword evidence="5" id="KW-0804">Transcription</keyword>
<organism evidence="8 9">
    <name type="scientific">Pendulispora rubella</name>
    <dbReference type="NCBI Taxonomy" id="2741070"/>
    <lineage>
        <taxon>Bacteria</taxon>
        <taxon>Pseudomonadati</taxon>
        <taxon>Myxococcota</taxon>
        <taxon>Myxococcia</taxon>
        <taxon>Myxococcales</taxon>
        <taxon>Sorangiineae</taxon>
        <taxon>Pendulisporaceae</taxon>
        <taxon>Pendulispora</taxon>
    </lineage>
</organism>
<dbReference type="InterPro" id="IPR039425">
    <property type="entry name" value="RNA_pol_sigma-70-like"/>
</dbReference>
<feature type="domain" description="RNA polymerase sigma factor 70 region 4 type 2" evidence="7">
    <location>
        <begin position="130"/>
        <end position="181"/>
    </location>
</feature>
<dbReference type="NCBIfam" id="TIGR02937">
    <property type="entry name" value="sigma70-ECF"/>
    <property type="match status" value="1"/>
</dbReference>
<accession>A0ABZ2KWA1</accession>
<evidence type="ECO:0000256" key="2">
    <source>
        <dbReference type="ARBA" id="ARBA00023015"/>
    </source>
</evidence>
<evidence type="ECO:0000256" key="3">
    <source>
        <dbReference type="ARBA" id="ARBA00023082"/>
    </source>
</evidence>
<sequence length="214" mass="24047">MALTIEASVIGRAVAGERAAIDALIRALVPHLEHLVRRYRLADDERMDLAQTALLQIVHRLEAFPARESFLGWVFRITVNEARRMMRHKRRARAYFVTGFDLDELDALVVSHDPGTNAGGNLDEAERNAWIRSALGKLPEPDRGVFLAYHVLDFHLNEVAKEFALTRDTVRIRLGHGRRWLCALLLNGTSDLSRLRYSAAACGSPWWGAGALRA</sequence>
<dbReference type="InterPro" id="IPR013324">
    <property type="entry name" value="RNA_pol_sigma_r3/r4-like"/>
</dbReference>
<reference evidence="8" key="1">
    <citation type="submission" date="2021-12" db="EMBL/GenBank/DDBJ databases">
        <title>Discovery of the Pendulisporaceae a myxobacterial family with distinct sporulation behavior and unique specialized metabolism.</title>
        <authorList>
            <person name="Garcia R."/>
            <person name="Popoff A."/>
            <person name="Bader C.D."/>
            <person name="Loehr J."/>
            <person name="Walesch S."/>
            <person name="Walt C."/>
            <person name="Boldt J."/>
            <person name="Bunk B."/>
            <person name="Haeckl F.J.F.P.J."/>
            <person name="Gunesch A.P."/>
            <person name="Birkelbach J."/>
            <person name="Nuebel U."/>
            <person name="Pietschmann T."/>
            <person name="Bach T."/>
            <person name="Mueller R."/>
        </authorList>
    </citation>
    <scope>NUCLEOTIDE SEQUENCE</scope>
    <source>
        <strain evidence="8">MSr11367</strain>
    </source>
</reference>
<dbReference type="InterPro" id="IPR013249">
    <property type="entry name" value="RNA_pol_sigma70_r4_t2"/>
</dbReference>
<dbReference type="Pfam" id="PF04542">
    <property type="entry name" value="Sigma70_r2"/>
    <property type="match status" value="1"/>
</dbReference>
<keyword evidence="9" id="KW-1185">Reference proteome</keyword>
<comment type="similarity">
    <text evidence="1">Belongs to the sigma-70 factor family. ECF subfamily.</text>
</comment>
<dbReference type="InterPro" id="IPR014284">
    <property type="entry name" value="RNA_pol_sigma-70_dom"/>
</dbReference>